<feature type="compositionally biased region" description="Polar residues" evidence="1">
    <location>
        <begin position="818"/>
        <end position="827"/>
    </location>
</feature>
<evidence type="ECO:0000259" key="4">
    <source>
        <dbReference type="Pfam" id="PF23232"/>
    </source>
</evidence>
<dbReference type="Proteomes" id="UP001338125">
    <property type="component" value="Unassembled WGS sequence"/>
</dbReference>
<dbReference type="PANTHER" id="PTHR46411:SF2">
    <property type="entry name" value="AAA+ ATPASE DOMAIN-CONTAINING PROTEIN"/>
    <property type="match status" value="1"/>
</dbReference>
<feature type="compositionally biased region" description="Basic and acidic residues" evidence="1">
    <location>
        <begin position="18"/>
        <end position="30"/>
    </location>
</feature>
<dbReference type="SUPFAM" id="SSF52540">
    <property type="entry name" value="P-loop containing nucleoside triphosphate hydrolases"/>
    <property type="match status" value="1"/>
</dbReference>
<proteinExistence type="predicted"/>
<feature type="domain" description="AAA+ ATPase lid" evidence="4">
    <location>
        <begin position="602"/>
        <end position="703"/>
    </location>
</feature>
<evidence type="ECO:0008006" key="7">
    <source>
        <dbReference type="Google" id="ProtNLM"/>
    </source>
</evidence>
<dbReference type="Pfam" id="PF23232">
    <property type="entry name" value="AAA_lid_13"/>
    <property type="match status" value="1"/>
</dbReference>
<feature type="compositionally biased region" description="Polar residues" evidence="1">
    <location>
        <begin position="1"/>
        <end position="15"/>
    </location>
</feature>
<protein>
    <recommendedName>
        <fullName evidence="7">AAA+ ATPase domain-containing protein</fullName>
    </recommendedName>
</protein>
<feature type="region of interest" description="Disordered" evidence="1">
    <location>
        <begin position="1"/>
        <end position="40"/>
    </location>
</feature>
<evidence type="ECO:0000313" key="6">
    <source>
        <dbReference type="Proteomes" id="UP001338125"/>
    </source>
</evidence>
<dbReference type="InterPro" id="IPR027417">
    <property type="entry name" value="P-loop_NTPase"/>
</dbReference>
<dbReference type="Gene3D" id="3.40.50.300">
    <property type="entry name" value="P-loop containing nucleotide triphosphate hydrolases"/>
    <property type="match status" value="1"/>
</dbReference>
<evidence type="ECO:0000313" key="5">
    <source>
        <dbReference type="EMBL" id="KAK5991556.1"/>
    </source>
</evidence>
<reference evidence="5 6" key="1">
    <citation type="submission" date="2024-01" db="EMBL/GenBank/DDBJ databases">
        <title>Complete genome of Cladobotryum mycophilum ATHUM6906.</title>
        <authorList>
            <person name="Christinaki A.C."/>
            <person name="Myridakis A.I."/>
            <person name="Kouvelis V.N."/>
        </authorList>
    </citation>
    <scope>NUCLEOTIDE SEQUENCE [LARGE SCALE GENOMIC DNA]</scope>
    <source>
        <strain evidence="5 6">ATHUM6906</strain>
    </source>
</reference>
<feature type="domain" description="DUF7025" evidence="3">
    <location>
        <begin position="222"/>
        <end position="271"/>
    </location>
</feature>
<accession>A0ABR0SHE4</accession>
<dbReference type="Pfam" id="PF22942">
    <property type="entry name" value="DUF7025"/>
    <property type="match status" value="1"/>
</dbReference>
<evidence type="ECO:0000256" key="1">
    <source>
        <dbReference type="SAM" id="MobiDB-lite"/>
    </source>
</evidence>
<dbReference type="InterPro" id="IPR003959">
    <property type="entry name" value="ATPase_AAA_core"/>
</dbReference>
<evidence type="ECO:0000259" key="2">
    <source>
        <dbReference type="Pfam" id="PF00004"/>
    </source>
</evidence>
<feature type="region of interest" description="Disordered" evidence="1">
    <location>
        <begin position="817"/>
        <end position="866"/>
    </location>
</feature>
<name>A0ABR0SHE4_9HYPO</name>
<sequence>MSPDSSYQGRVSFQENGRGIEDGNATKDYSKTTAPSHDPKTLSAEALSYTENTGHIAWFSIPMIEYVTWSESNRLNRIDKNHYAMGILSFNDHFPRAISPSKDGVRYTRTDVDIPTQQGSTASTIDITKLLQEFPERLLINSLRLKTFLHHKFNEGDSSEPTRPLIILKPFKVLAYLQDEIEARIRDLEGPRKARRQLLDESYLQNYKKYPAEDIAFKKERNKSDMDFDVVLDCYYLDYTGQGYVPVYARFTINSFMGSQNTSALSIMPFDIALQHGLVDKADLVSRSKTFVEFTKVSHRYYSGRSQDRSPWGPKLSELSVDPLKNASQYSERIDSELIVDFERAIQEMPSWSPAGTTLQLPVDEQNRDIIPDSEWDRKLANELMEVENAKWRQWAKEGSGPTDEDDLLLLPDRVFAFVLRTRTWACLQLGKDANGQEQLTELKSQTKPWDNLELPLGHKEIVQSLIKVHFSKDINRSIHFDLVRDKGKGVIILLHGVPGVGKTPTAECVAVSNGRPLLPITCGDLGLTPGDAWDCVLLLDEADIFLAQRSVTDIERNALVSVFLRTLEYYEGVLFLTTNRVGVFDEAFKSRIHISLYYPPLNMDQTIKIWKSHIEKVTQDSQIEVDSMDLVCCANEIFQRQLDPQFGPVWNGRQIRNAFQTAVALASFHAEAGDAIKLDRKHFKQVFGVSDQFSNYTWMVKQRNSDAQWNMMNMVRRDDWTYTGAPAQGTGQAPQSGLYNYPTMQAGQAGQTLGPFPQSTFGQTAFRPSTSFGSTGAQASGNSFGQMYNGAQGGQNQWTANGPNATAQFGPMVNLGQFGQQTSNPLQRQQQQAGQQPIQTHQGGLTDQQQIGFGNMGISQQTTSS</sequence>
<organism evidence="5 6">
    <name type="scientific">Cladobotryum mycophilum</name>
    <dbReference type="NCBI Taxonomy" id="491253"/>
    <lineage>
        <taxon>Eukaryota</taxon>
        <taxon>Fungi</taxon>
        <taxon>Dikarya</taxon>
        <taxon>Ascomycota</taxon>
        <taxon>Pezizomycotina</taxon>
        <taxon>Sordariomycetes</taxon>
        <taxon>Hypocreomycetidae</taxon>
        <taxon>Hypocreales</taxon>
        <taxon>Hypocreaceae</taxon>
        <taxon>Cladobotryum</taxon>
    </lineage>
</organism>
<dbReference type="InterPro" id="IPR054289">
    <property type="entry name" value="DUF7025"/>
</dbReference>
<dbReference type="EMBL" id="JAVFKD010000014">
    <property type="protein sequence ID" value="KAK5991556.1"/>
    <property type="molecule type" value="Genomic_DNA"/>
</dbReference>
<comment type="caution">
    <text evidence="5">The sequence shown here is derived from an EMBL/GenBank/DDBJ whole genome shotgun (WGS) entry which is preliminary data.</text>
</comment>
<gene>
    <name evidence="5" type="ORF">PT974_09840</name>
</gene>
<evidence type="ECO:0000259" key="3">
    <source>
        <dbReference type="Pfam" id="PF22942"/>
    </source>
</evidence>
<dbReference type="PANTHER" id="PTHR46411">
    <property type="entry name" value="FAMILY ATPASE, PUTATIVE-RELATED"/>
    <property type="match status" value="1"/>
</dbReference>
<keyword evidence="6" id="KW-1185">Reference proteome</keyword>
<feature type="compositionally biased region" description="Polar residues" evidence="1">
    <location>
        <begin position="844"/>
        <end position="866"/>
    </location>
</feature>
<feature type="domain" description="ATPase AAA-type core" evidence="2">
    <location>
        <begin position="493"/>
        <end position="599"/>
    </location>
</feature>
<dbReference type="Pfam" id="PF00004">
    <property type="entry name" value="AAA"/>
    <property type="match status" value="1"/>
</dbReference>
<dbReference type="InterPro" id="IPR056599">
    <property type="entry name" value="AAA_lid_fung"/>
</dbReference>
<feature type="compositionally biased region" description="Low complexity" evidence="1">
    <location>
        <begin position="828"/>
        <end position="843"/>
    </location>
</feature>